<dbReference type="InterPro" id="IPR036249">
    <property type="entry name" value="Thioredoxin-like_sf"/>
</dbReference>
<gene>
    <name evidence="5" type="ORF">IDJ75_06935</name>
</gene>
<evidence type="ECO:0000256" key="2">
    <source>
        <dbReference type="SAM" id="MobiDB-lite"/>
    </source>
</evidence>
<dbReference type="RefSeq" id="WP_191174842.1">
    <property type="nucleotide sequence ID" value="NZ_JACWMW010000001.1"/>
</dbReference>
<organism evidence="5 6">
    <name type="scientific">Mucilaginibacter rigui</name>
    <dbReference type="NCBI Taxonomy" id="534635"/>
    <lineage>
        <taxon>Bacteria</taxon>
        <taxon>Pseudomonadati</taxon>
        <taxon>Bacteroidota</taxon>
        <taxon>Sphingobacteriia</taxon>
        <taxon>Sphingobacteriales</taxon>
        <taxon>Sphingobacteriaceae</taxon>
        <taxon>Mucilaginibacter</taxon>
    </lineage>
</organism>
<name>A0ABR7X345_9SPHI</name>
<dbReference type="InterPro" id="IPR017937">
    <property type="entry name" value="Thioredoxin_CS"/>
</dbReference>
<keyword evidence="3" id="KW-0732">Signal</keyword>
<dbReference type="InterPro" id="IPR013766">
    <property type="entry name" value="Thioredoxin_domain"/>
</dbReference>
<dbReference type="PROSITE" id="PS00194">
    <property type="entry name" value="THIOREDOXIN_1"/>
    <property type="match status" value="1"/>
</dbReference>
<evidence type="ECO:0000259" key="4">
    <source>
        <dbReference type="PROSITE" id="PS51352"/>
    </source>
</evidence>
<evidence type="ECO:0000256" key="1">
    <source>
        <dbReference type="ARBA" id="ARBA00023284"/>
    </source>
</evidence>
<dbReference type="Proteomes" id="UP000618754">
    <property type="component" value="Unassembled WGS sequence"/>
</dbReference>
<evidence type="ECO:0000256" key="3">
    <source>
        <dbReference type="SAM" id="SignalP"/>
    </source>
</evidence>
<feature type="region of interest" description="Disordered" evidence="2">
    <location>
        <begin position="181"/>
        <end position="201"/>
    </location>
</feature>
<dbReference type="SUPFAM" id="SSF52833">
    <property type="entry name" value="Thioredoxin-like"/>
    <property type="match status" value="1"/>
</dbReference>
<dbReference type="EMBL" id="JACWMW010000001">
    <property type="protein sequence ID" value="MBD1385008.1"/>
    <property type="molecule type" value="Genomic_DNA"/>
</dbReference>
<comment type="caution">
    <text evidence="5">The sequence shown here is derived from an EMBL/GenBank/DDBJ whole genome shotgun (WGS) entry which is preliminary data.</text>
</comment>
<feature type="signal peptide" evidence="3">
    <location>
        <begin position="1"/>
        <end position="19"/>
    </location>
</feature>
<accession>A0ABR7X345</accession>
<feature type="domain" description="Thioredoxin" evidence="4">
    <location>
        <begin position="13"/>
        <end position="150"/>
    </location>
</feature>
<proteinExistence type="predicted"/>
<dbReference type="PROSITE" id="PS51352">
    <property type="entry name" value="THIOREDOXIN_2"/>
    <property type="match status" value="1"/>
</dbReference>
<sequence>MKKSLLILFVLFTVKSGFAQTATMPASETILKDAYAKAAKDNKKVMLIFHASWCGWCKKMEASLNDPMVKKMFDDNYVTAKLDVMEQPAKKDLENPGSLEVMTKLKGEKSGLPFWVVLDAKGKVLGDSQVRPAGASLDTYGENVGCPASKEEVAFFTKLLKATSKLNDGQLAIIANRFAQNQPAPAPKPAAPVSPATVGSK</sequence>
<evidence type="ECO:0000313" key="5">
    <source>
        <dbReference type="EMBL" id="MBD1385008.1"/>
    </source>
</evidence>
<reference evidence="5 6" key="1">
    <citation type="submission" date="2020-09" db="EMBL/GenBank/DDBJ databases">
        <title>Novel species of Mucilaginibacter isolated from a glacier on the Tibetan Plateau.</title>
        <authorList>
            <person name="Liu Q."/>
            <person name="Xin Y.-H."/>
        </authorList>
    </citation>
    <scope>NUCLEOTIDE SEQUENCE [LARGE SCALE GENOMIC DNA]</scope>
    <source>
        <strain evidence="5 6">CGMCC 1.13878</strain>
    </source>
</reference>
<dbReference type="Pfam" id="PF13899">
    <property type="entry name" value="Thioredoxin_7"/>
    <property type="match status" value="1"/>
</dbReference>
<feature type="chain" id="PRO_5046541456" evidence="3">
    <location>
        <begin position="20"/>
        <end position="201"/>
    </location>
</feature>
<protein>
    <submittedName>
        <fullName evidence="5">Thioredoxin family protein</fullName>
    </submittedName>
</protein>
<evidence type="ECO:0000313" key="6">
    <source>
        <dbReference type="Proteomes" id="UP000618754"/>
    </source>
</evidence>
<keyword evidence="1" id="KW-0676">Redox-active center</keyword>
<dbReference type="Gene3D" id="3.40.30.10">
    <property type="entry name" value="Glutaredoxin"/>
    <property type="match status" value="1"/>
</dbReference>
<keyword evidence="6" id="KW-1185">Reference proteome</keyword>